<name>A0A397W6S4_9GLOM</name>
<proteinExistence type="predicted"/>
<evidence type="ECO:0000313" key="2">
    <source>
        <dbReference type="EMBL" id="RIB29791.1"/>
    </source>
</evidence>
<comment type="caution">
    <text evidence="2">The sequence shown here is derived from an EMBL/GenBank/DDBJ whole genome shotgun (WGS) entry which is preliminary data.</text>
</comment>
<sequence>MRNEIIEICNDITEIRNDITEICNNITEIRNDINEMRYENKRIEKTISDLNNNINRAREIFKDESERTGRTISDLNNTINRIHETFQSENKRFEKSISNLNNGINEKPNGCILIIIRTKQYAYGSNEETLWKEFTSLVDQKRISEGHSLNSMFIEIASKNSLAPRTVYNFYHRIADLQEVSVNRIKKWVIIESLAANQYVLD</sequence>
<dbReference type="EMBL" id="QKWP01000029">
    <property type="protein sequence ID" value="RIB29791.1"/>
    <property type="molecule type" value="Genomic_DNA"/>
</dbReference>
<dbReference type="Gene3D" id="1.20.5.170">
    <property type="match status" value="1"/>
</dbReference>
<dbReference type="AlphaFoldDB" id="A0A397W6S4"/>
<keyword evidence="3" id="KW-1185">Reference proteome</keyword>
<accession>A0A397W6S4</accession>
<gene>
    <name evidence="2" type="ORF">C2G38_2238702</name>
</gene>
<organism evidence="2 3">
    <name type="scientific">Gigaspora rosea</name>
    <dbReference type="NCBI Taxonomy" id="44941"/>
    <lineage>
        <taxon>Eukaryota</taxon>
        <taxon>Fungi</taxon>
        <taxon>Fungi incertae sedis</taxon>
        <taxon>Mucoromycota</taxon>
        <taxon>Glomeromycotina</taxon>
        <taxon>Glomeromycetes</taxon>
        <taxon>Diversisporales</taxon>
        <taxon>Gigasporaceae</taxon>
        <taxon>Gigaspora</taxon>
    </lineage>
</organism>
<dbReference type="Proteomes" id="UP000266673">
    <property type="component" value="Unassembled WGS sequence"/>
</dbReference>
<dbReference type="OrthoDB" id="2436985at2759"/>
<keyword evidence="1" id="KW-0175">Coiled coil</keyword>
<protein>
    <submittedName>
        <fullName evidence="2">Uncharacterized protein</fullName>
    </submittedName>
</protein>
<reference evidence="2 3" key="1">
    <citation type="submission" date="2018-06" db="EMBL/GenBank/DDBJ databases">
        <title>Comparative genomics reveals the genomic features of Rhizophagus irregularis, R. cerebriforme, R. diaphanum and Gigaspora rosea, and their symbiotic lifestyle signature.</title>
        <authorList>
            <person name="Morin E."/>
            <person name="San Clemente H."/>
            <person name="Chen E.C.H."/>
            <person name="De La Providencia I."/>
            <person name="Hainaut M."/>
            <person name="Kuo A."/>
            <person name="Kohler A."/>
            <person name="Murat C."/>
            <person name="Tang N."/>
            <person name="Roy S."/>
            <person name="Loubradou J."/>
            <person name="Henrissat B."/>
            <person name="Grigoriev I.V."/>
            <person name="Corradi N."/>
            <person name="Roux C."/>
            <person name="Martin F.M."/>
        </authorList>
    </citation>
    <scope>NUCLEOTIDE SEQUENCE [LARGE SCALE GENOMIC DNA]</scope>
    <source>
        <strain evidence="2 3">DAOM 194757</strain>
    </source>
</reference>
<evidence type="ECO:0000313" key="3">
    <source>
        <dbReference type="Proteomes" id="UP000266673"/>
    </source>
</evidence>
<feature type="coiled-coil region" evidence="1">
    <location>
        <begin position="26"/>
        <end position="67"/>
    </location>
</feature>
<evidence type="ECO:0000256" key="1">
    <source>
        <dbReference type="SAM" id="Coils"/>
    </source>
</evidence>
<dbReference type="SUPFAM" id="SSF58100">
    <property type="entry name" value="Bacterial hemolysins"/>
    <property type="match status" value="1"/>
</dbReference>